<keyword evidence="4" id="KW-0843">Virulence</keyword>
<dbReference type="Gene3D" id="2.180.10.10">
    <property type="entry name" value="RHS repeat-associated core"/>
    <property type="match status" value="1"/>
</dbReference>
<dbReference type="Pfam" id="PF03534">
    <property type="entry name" value="SpvB"/>
    <property type="match status" value="1"/>
</dbReference>
<evidence type="ECO:0008006" key="7">
    <source>
        <dbReference type="Google" id="ProtNLM"/>
    </source>
</evidence>
<evidence type="ECO:0000313" key="6">
    <source>
        <dbReference type="Proteomes" id="UP000307507"/>
    </source>
</evidence>
<feature type="non-terminal residue" evidence="5">
    <location>
        <position position="1"/>
    </location>
</feature>
<proteinExistence type="predicted"/>
<dbReference type="GO" id="GO:0005576">
    <property type="term" value="C:extracellular region"/>
    <property type="evidence" value="ECO:0007669"/>
    <property type="project" value="UniProtKB-SubCell"/>
</dbReference>
<dbReference type="Pfam" id="PF13517">
    <property type="entry name" value="FG-GAP_3"/>
    <property type="match status" value="1"/>
</dbReference>
<reference evidence="5 6" key="1">
    <citation type="submission" date="2019-04" db="EMBL/GenBank/DDBJ databases">
        <title>Flavobacterium sp. nov. isolated from construction timber.</title>
        <authorList>
            <person name="Lin S.-Y."/>
            <person name="Chang C.-T."/>
            <person name="Young C.-C."/>
        </authorList>
    </citation>
    <scope>NUCLEOTIDE SEQUENCE [LARGE SCALE GENOMIC DNA]</scope>
    <source>
        <strain evidence="5 6">CC-CTC003</strain>
    </source>
</reference>
<dbReference type="EMBL" id="SSNZ01000016">
    <property type="protein sequence ID" value="THF47140.1"/>
    <property type="molecule type" value="Genomic_DNA"/>
</dbReference>
<dbReference type="Proteomes" id="UP000307507">
    <property type="component" value="Unassembled WGS sequence"/>
</dbReference>
<dbReference type="InterPro" id="IPR028994">
    <property type="entry name" value="Integrin_alpha_N"/>
</dbReference>
<feature type="non-terminal residue" evidence="5">
    <location>
        <position position="1436"/>
    </location>
</feature>
<evidence type="ECO:0000313" key="5">
    <source>
        <dbReference type="EMBL" id="THF47140.1"/>
    </source>
</evidence>
<keyword evidence="6" id="KW-1185">Reference proteome</keyword>
<keyword evidence="3" id="KW-0732">Signal</keyword>
<protein>
    <recommendedName>
        <fullName evidence="7">Insecticide toxin TcdB middle/N-terminal domain-containing protein</fullName>
    </recommendedName>
</protein>
<evidence type="ECO:0000256" key="4">
    <source>
        <dbReference type="ARBA" id="ARBA00023026"/>
    </source>
</evidence>
<dbReference type="NCBIfam" id="TIGR01643">
    <property type="entry name" value="YD_repeat_2x"/>
    <property type="match status" value="1"/>
</dbReference>
<dbReference type="InterPro" id="IPR003284">
    <property type="entry name" value="Sal_SpvB"/>
</dbReference>
<evidence type="ECO:0000256" key="1">
    <source>
        <dbReference type="ARBA" id="ARBA00004613"/>
    </source>
</evidence>
<name>A0A4S3ZNZ3_9FLAO</name>
<comment type="subcellular location">
    <subcellularLocation>
        <location evidence="1">Secreted</location>
    </subcellularLocation>
</comment>
<dbReference type="PANTHER" id="PTHR46580">
    <property type="entry name" value="SENSOR KINASE-RELATED"/>
    <property type="match status" value="1"/>
</dbReference>
<comment type="caution">
    <text evidence="5">The sequence shown here is derived from an EMBL/GenBank/DDBJ whole genome shotgun (WGS) entry which is preliminary data.</text>
</comment>
<dbReference type="InterPro" id="IPR006530">
    <property type="entry name" value="YD"/>
</dbReference>
<dbReference type="GO" id="GO:0005737">
    <property type="term" value="C:cytoplasm"/>
    <property type="evidence" value="ECO:0007669"/>
    <property type="project" value="InterPro"/>
</dbReference>
<keyword evidence="2" id="KW-0964">Secreted</keyword>
<accession>A0A4S3ZNZ3</accession>
<dbReference type="InterPro" id="IPR013517">
    <property type="entry name" value="FG-GAP"/>
</dbReference>
<dbReference type="SUPFAM" id="SSF69318">
    <property type="entry name" value="Integrin alpha N-terminal domain"/>
    <property type="match status" value="1"/>
</dbReference>
<dbReference type="RefSeq" id="WP_136404534.1">
    <property type="nucleotide sequence ID" value="NZ_SSNZ01000016.1"/>
</dbReference>
<evidence type="ECO:0000256" key="2">
    <source>
        <dbReference type="ARBA" id="ARBA00022525"/>
    </source>
</evidence>
<dbReference type="OrthoDB" id="6225685at2"/>
<sequence length="1436" mass="162387">FHDTQGKLEISNAGQTTYTLPIALPPSLKNTSPLINIVYQSGQFGGIAGQGWNIQGISAIRRVPSRIDLDGQRQGIRFTNDDKLALNNQRLLVVSGQYWHIGSTYQTEIQSNLKVELQRNGNGIYFIVTNPDGSRSWYGNYTESQATDLAAFYICRYEDPLGNYVTYHYNKHFNKNLCLYEIRFSAHTDDLEPLNSIRFYYKHAQRTESAYNKGTKQEKAALLETIQVWSGGQLFRKYVFTHITDPQLGYEKISQIQEFNGAMEPANPVRFEYENTETVGPGSELLTTYHNNLNFDSIVLSGDFDGDGRLDFTTENQIFTNNFIGTTGQTPINSPIVFHKQDTFTATTLAVNTLNPFQSIVKFSEGEGFKVYNLQNGNLTLSYTKRFDFPTHLPCFNPSQSCTSAKNAFLEGDFNGDGISEVLLYKICRVSGRQRFTEYECGQFCWVDLNPNISSLLTGNSLSTGLTPGVAILPNPDLLIGKKRYVGDFNGDGKSDLFIVNPNGTYKVVGFKQLSTAPWIEPELLGKGTLSTYSETKQILFGDFNGDGKTDILLPNANGTYPGNSLWHVCFSSPKPAGGSFFEVETYNIVDYWHDSGNHFRDGRQYSSYYVLDTNGDGKSDLVRIWRNQYAPKWTINDHDTNWKITSYVNTIGLQKRNGFIQDYGTPCQNYDNSCDHHSDSPDMVIPIVSTYRRGINKEILMVRNHYNQVTYVNFTKDLAKDNLLKKVTVANGALVYKINYQSLEPSDNNSGYGNPDAFYSSSNSVRYPNMEIKRLPFSWVVSRLNQTTGEVTRHQDFRYHGYTVNMHGLGALGFIKSARSSWYQNPSDTKIWSITQNDPSKRGLLINTYSQLQRPGVSFSFSTGVSIPENVISSMVNEYAITTNNKVYTPLLTRKTTTDYLTSVKTVTDYLYQPVYYLPEIVRTQNFLGTTLQGETTLETEYQSNPNGVGSDYYIGRPIKTTETASAYNDKHQSEMLYTYNSNGTLQKTQKKPVVESYYITTEFEYDDYGNVTQETLSAPDASPTVAPRVSAYTYDPSGRFVIASKAITGRRTQYTYHPLYGTVLTQTNPDQLTTTTRYDNWGKPVQVTDYLGKSTYYTYTKNQQTYISQQLDADGGSTISQSNVLGQQLKKGIKLSDGQWSYTATQYDFLGRKIKESDPFADTPSLWISYTYDDYGRLVETILPTGKTNRISYSGLTVTTSDGNKTSSTTQNANAHTISLTDNGGTVTYKYNAGGVVTESDFHGTKITTQYDNWGRKSRLSDPSAGEYRYNYYPFGEVRTTTTPLGIVKNFIDDFGRITLTEEEPKNGTSFYSRYYYNTDHTLNSTIREEYTTGKVTDQIQYEYDDYKRLKKLTQLTPHASFVKEFTFDAFGRIAKEKQTAIENASGKTSSKTFRYGYRLGYRYQISDDSNGQVLWTEHTLNSRDQLTRGTFGN</sequence>
<organism evidence="5 6">
    <name type="scientific">Flavobacterium supellecticarium</name>
    <dbReference type="NCBI Taxonomy" id="2565924"/>
    <lineage>
        <taxon>Bacteria</taxon>
        <taxon>Pseudomonadati</taxon>
        <taxon>Bacteroidota</taxon>
        <taxon>Flavobacteriia</taxon>
        <taxon>Flavobacteriales</taxon>
        <taxon>Flavobacteriaceae</taxon>
        <taxon>Flavobacterium</taxon>
    </lineage>
</organism>
<gene>
    <name evidence="5" type="ORF">E6C50_17440</name>
</gene>
<evidence type="ECO:0000256" key="3">
    <source>
        <dbReference type="ARBA" id="ARBA00022729"/>
    </source>
</evidence>